<proteinExistence type="predicted"/>
<comment type="caution">
    <text evidence="1">The sequence shown here is derived from an EMBL/GenBank/DDBJ whole genome shotgun (WGS) entry which is preliminary data.</text>
</comment>
<dbReference type="EMBL" id="JAWWNJ010000024">
    <property type="protein sequence ID" value="KAK7031740.1"/>
    <property type="molecule type" value="Genomic_DNA"/>
</dbReference>
<accession>A0AAW0BZU3</accession>
<dbReference type="AlphaFoldDB" id="A0AAW0BZU3"/>
<dbReference type="Proteomes" id="UP001362999">
    <property type="component" value="Unassembled WGS sequence"/>
</dbReference>
<evidence type="ECO:0000313" key="2">
    <source>
        <dbReference type="Proteomes" id="UP001362999"/>
    </source>
</evidence>
<keyword evidence="2" id="KW-1185">Reference proteome</keyword>
<name>A0AAW0BZU3_9AGAR</name>
<evidence type="ECO:0000313" key="1">
    <source>
        <dbReference type="EMBL" id="KAK7031740.1"/>
    </source>
</evidence>
<sequence length="181" mass="19361">MPANNALRVTTSLLTAFAANADDRVRPLPRLSPRKNHRLGLSTCPTLGTTRSPLPCSPPLLPTPTTVSDLFLVSLHARIIVLGSLPALHWEDAAALSRVSPQRLFPSALTAASVYTAVSPLPTASTAPYCRTAPARRHIRCVLRLAHRSHLSSAAARSLSPSAALTPSTMEIAWHSRPICK</sequence>
<reference evidence="1 2" key="1">
    <citation type="journal article" date="2024" name="J Genomics">
        <title>Draft genome sequencing and assembly of Favolaschia claudopus CIRM-BRFM 2984 isolated from oak limbs.</title>
        <authorList>
            <person name="Navarro D."/>
            <person name="Drula E."/>
            <person name="Chaduli D."/>
            <person name="Cazenave R."/>
            <person name="Ahrendt S."/>
            <person name="Wang J."/>
            <person name="Lipzen A."/>
            <person name="Daum C."/>
            <person name="Barry K."/>
            <person name="Grigoriev I.V."/>
            <person name="Favel A."/>
            <person name="Rosso M.N."/>
            <person name="Martin F."/>
        </authorList>
    </citation>
    <scope>NUCLEOTIDE SEQUENCE [LARGE SCALE GENOMIC DNA]</scope>
    <source>
        <strain evidence="1 2">CIRM-BRFM 2984</strain>
    </source>
</reference>
<gene>
    <name evidence="1" type="ORF">R3P38DRAFT_3187459</name>
</gene>
<protein>
    <submittedName>
        <fullName evidence="1">Uncharacterized protein</fullName>
    </submittedName>
</protein>
<organism evidence="1 2">
    <name type="scientific">Favolaschia claudopus</name>
    <dbReference type="NCBI Taxonomy" id="2862362"/>
    <lineage>
        <taxon>Eukaryota</taxon>
        <taxon>Fungi</taxon>
        <taxon>Dikarya</taxon>
        <taxon>Basidiomycota</taxon>
        <taxon>Agaricomycotina</taxon>
        <taxon>Agaricomycetes</taxon>
        <taxon>Agaricomycetidae</taxon>
        <taxon>Agaricales</taxon>
        <taxon>Marasmiineae</taxon>
        <taxon>Mycenaceae</taxon>
        <taxon>Favolaschia</taxon>
    </lineage>
</organism>